<dbReference type="InterPro" id="IPR038063">
    <property type="entry name" value="Transpep_catalytic_dom"/>
</dbReference>
<dbReference type="EC" id="2.-.-.-" evidence="10"/>
<proteinExistence type="predicted"/>
<feature type="region of interest" description="Disordered" evidence="7">
    <location>
        <begin position="45"/>
        <end position="83"/>
    </location>
</feature>
<evidence type="ECO:0000259" key="9">
    <source>
        <dbReference type="PROSITE" id="PS52029"/>
    </source>
</evidence>
<dbReference type="Proteomes" id="UP001596337">
    <property type="component" value="Unassembled WGS sequence"/>
</dbReference>
<evidence type="ECO:0000256" key="7">
    <source>
        <dbReference type="SAM" id="MobiDB-lite"/>
    </source>
</evidence>
<feature type="active site" description="Nucleophile" evidence="6">
    <location>
        <position position="251"/>
    </location>
</feature>
<comment type="caution">
    <text evidence="10">The sequence shown here is derived from an EMBL/GenBank/DDBJ whole genome shotgun (WGS) entry which is preliminary data.</text>
</comment>
<dbReference type="EMBL" id="JBHSXX010000001">
    <property type="protein sequence ID" value="MFC6868642.1"/>
    <property type="molecule type" value="Genomic_DNA"/>
</dbReference>
<sequence length="276" mass="29656">MTSQDNSRTPRGDSASTRLAYVLTGVVLVALGLVAVLVLSAGADPVTGKPAANTKPAKLSSLVESTTHTRLDRAPRDPRPQQATEGWIVRPTKVIAIHDAPGGRTFGKVGPKQIGETWLPVIAQRDQWTQVLLPSKPNGSTGWLRSAHLKREYTPYLIRVHLSSMRLELFFEGREMNSWTIGIGKPDTPTPIGRTFILGSIVDPNQRYSPIILPLGAHSDTLDSFGGGPGTVAIHTWPTTDVLGTASSNGCIRVPREALNQLTKVPLGTLVLVDQG</sequence>
<dbReference type="Pfam" id="PF03734">
    <property type="entry name" value="YkuD"/>
    <property type="match status" value="1"/>
</dbReference>
<comment type="pathway">
    <text evidence="1 6">Cell wall biogenesis; peptidoglycan biosynthesis.</text>
</comment>
<keyword evidence="8" id="KW-0812">Transmembrane</keyword>
<keyword evidence="5 6" id="KW-0961">Cell wall biogenesis/degradation</keyword>
<feature type="active site" description="Proton donor/acceptor" evidence="6">
    <location>
        <position position="235"/>
    </location>
</feature>
<evidence type="ECO:0000256" key="2">
    <source>
        <dbReference type="ARBA" id="ARBA00022679"/>
    </source>
</evidence>
<keyword evidence="3 6" id="KW-0133">Cell shape</keyword>
<keyword evidence="2 10" id="KW-0808">Transferase</keyword>
<dbReference type="InterPro" id="IPR005490">
    <property type="entry name" value="LD_TPept_cat_dom"/>
</dbReference>
<evidence type="ECO:0000256" key="3">
    <source>
        <dbReference type="ARBA" id="ARBA00022960"/>
    </source>
</evidence>
<evidence type="ECO:0000256" key="4">
    <source>
        <dbReference type="ARBA" id="ARBA00022984"/>
    </source>
</evidence>
<evidence type="ECO:0000256" key="5">
    <source>
        <dbReference type="ARBA" id="ARBA00023316"/>
    </source>
</evidence>
<protein>
    <submittedName>
        <fullName evidence="10">L,D-transpeptidase</fullName>
        <ecNumber evidence="10">2.-.-.-</ecNumber>
    </submittedName>
</protein>
<organism evidence="10 11">
    <name type="scientific">Haloechinothrix salitolerans</name>
    <dbReference type="NCBI Taxonomy" id="926830"/>
    <lineage>
        <taxon>Bacteria</taxon>
        <taxon>Bacillati</taxon>
        <taxon>Actinomycetota</taxon>
        <taxon>Actinomycetes</taxon>
        <taxon>Pseudonocardiales</taxon>
        <taxon>Pseudonocardiaceae</taxon>
        <taxon>Haloechinothrix</taxon>
    </lineage>
</organism>
<reference evidence="11" key="1">
    <citation type="journal article" date="2019" name="Int. J. Syst. Evol. Microbiol.">
        <title>The Global Catalogue of Microorganisms (GCM) 10K type strain sequencing project: providing services to taxonomists for standard genome sequencing and annotation.</title>
        <authorList>
            <consortium name="The Broad Institute Genomics Platform"/>
            <consortium name="The Broad Institute Genome Sequencing Center for Infectious Disease"/>
            <person name="Wu L."/>
            <person name="Ma J."/>
        </authorList>
    </citation>
    <scope>NUCLEOTIDE SEQUENCE [LARGE SCALE GENOMIC DNA]</scope>
    <source>
        <strain evidence="11">KCTC 32255</strain>
    </source>
</reference>
<evidence type="ECO:0000256" key="6">
    <source>
        <dbReference type="PROSITE-ProRule" id="PRU01373"/>
    </source>
</evidence>
<dbReference type="PANTHER" id="PTHR30582:SF2">
    <property type="entry name" value="L,D-TRANSPEPTIDASE YCIB-RELATED"/>
    <property type="match status" value="1"/>
</dbReference>
<keyword evidence="8" id="KW-1133">Transmembrane helix</keyword>
<keyword evidence="11" id="KW-1185">Reference proteome</keyword>
<evidence type="ECO:0000313" key="11">
    <source>
        <dbReference type="Proteomes" id="UP001596337"/>
    </source>
</evidence>
<keyword evidence="4 6" id="KW-0573">Peptidoglycan synthesis</keyword>
<gene>
    <name evidence="10" type="ORF">ACFQGD_15995</name>
</gene>
<dbReference type="InterPro" id="IPR050979">
    <property type="entry name" value="LD-transpeptidase"/>
</dbReference>
<dbReference type="CDD" id="cd16913">
    <property type="entry name" value="YkuD_like"/>
    <property type="match status" value="1"/>
</dbReference>
<keyword evidence="8" id="KW-0472">Membrane</keyword>
<feature type="transmembrane region" description="Helical" evidence="8">
    <location>
        <begin position="20"/>
        <end position="43"/>
    </location>
</feature>
<dbReference type="SUPFAM" id="SSF141523">
    <property type="entry name" value="L,D-transpeptidase catalytic domain-like"/>
    <property type="match status" value="1"/>
</dbReference>
<name>A0ABW2C1Q7_9PSEU</name>
<evidence type="ECO:0000256" key="8">
    <source>
        <dbReference type="SAM" id="Phobius"/>
    </source>
</evidence>
<feature type="domain" description="L,D-TPase catalytic" evidence="9">
    <location>
        <begin position="156"/>
        <end position="274"/>
    </location>
</feature>
<dbReference type="Gene3D" id="2.40.440.10">
    <property type="entry name" value="L,D-transpeptidase catalytic domain-like"/>
    <property type="match status" value="1"/>
</dbReference>
<accession>A0ABW2C1Q7</accession>
<dbReference type="RefSeq" id="WP_345390544.1">
    <property type="nucleotide sequence ID" value="NZ_BAABLA010000005.1"/>
</dbReference>
<feature type="compositionally biased region" description="Basic and acidic residues" evidence="7">
    <location>
        <begin position="67"/>
        <end position="79"/>
    </location>
</feature>
<dbReference type="PROSITE" id="PS52029">
    <property type="entry name" value="LD_TPASE"/>
    <property type="match status" value="1"/>
</dbReference>
<evidence type="ECO:0000313" key="10">
    <source>
        <dbReference type="EMBL" id="MFC6868642.1"/>
    </source>
</evidence>
<evidence type="ECO:0000256" key="1">
    <source>
        <dbReference type="ARBA" id="ARBA00004752"/>
    </source>
</evidence>
<dbReference type="PANTHER" id="PTHR30582">
    <property type="entry name" value="L,D-TRANSPEPTIDASE"/>
    <property type="match status" value="1"/>
</dbReference>
<dbReference type="GO" id="GO:0016740">
    <property type="term" value="F:transferase activity"/>
    <property type="evidence" value="ECO:0007669"/>
    <property type="project" value="UniProtKB-KW"/>
</dbReference>